<feature type="region of interest" description="Disordered" evidence="1">
    <location>
        <begin position="394"/>
        <end position="422"/>
    </location>
</feature>
<accession>A0A2U7U9C5</accession>
<dbReference type="EMBL" id="MG011689">
    <property type="protein sequence ID" value="AVK75048.1"/>
    <property type="molecule type" value="Genomic_DNA"/>
</dbReference>
<dbReference type="Proteomes" id="UP000248852">
    <property type="component" value="Segment"/>
</dbReference>
<organism evidence="3">
    <name type="scientific">Pandoravirus quercus</name>
    <dbReference type="NCBI Taxonomy" id="2107709"/>
    <lineage>
        <taxon>Viruses</taxon>
        <taxon>Pandoravirus</taxon>
    </lineage>
</organism>
<feature type="compositionally biased region" description="Acidic residues" evidence="1">
    <location>
        <begin position="395"/>
        <end position="412"/>
    </location>
</feature>
<evidence type="ECO:0000313" key="3">
    <source>
        <dbReference type="EMBL" id="AVK75048.1"/>
    </source>
</evidence>
<dbReference type="Pfam" id="PF19185">
    <property type="entry name" value="DUF5867"/>
    <property type="match status" value="1"/>
</dbReference>
<dbReference type="GeneID" id="36844189"/>
<sequence>MYHGKGSRSSLFAKDGRGSAGPIETPEGCMVGLTTQLVTAARRLDSNDPAQEAATDVDAVHAVSFPPTTITTTAAPSVLDDALGHIEQGAKAWENVIFSATFEGGHREAQGAPVTTLDAPCTARPLKPALVDAMLSKGDAAIDRCMAVVSRIESLVHLCAATATAEDAFAGEMLGRATTWLFDVVRGEAKPARHADDPWMPMADVAYAAGRACSAPLLDCVRLAVEQRPVAQIGSIEAPRPTKSMSKKPWYRAVQMARIIESFVSGLIDADQTQYSRERTKACHSPALALVRVLRPMVDPRRGATIEARIDRVRAVLIGAIDPLHTVLTVAIDQPRRCRRDTLAYMLALLTTINLCYINADNAATQKVIEMLDFIDPTRSAALAGLDITGADIVNDSDDDNSDGNDDGDDGGNPEPPRHQDDLLTAVSTHHPNLFLAILAHVDAWGIGSLALTSRSHYARIINAIEEDDTRADLRRLNGVALSGTVWLQRHGYAHAYEPTPKVITPTLDRWILPGLGPLVLLCRSMPTVEAMDPAKRGRPLLATLAKACVLDCGGAIARCLDRLGFNLQPDGRRRLRYPVPLVASLAFWAGSCVSPTLMRIACTASLLWMRQPHRRAPRPLSHIQRVQIQLLVEKAVSGIKHWLALSRHAPHRRRFSDLPSLVEFLCKFLRAVRPDIGECGRRNERSVAGLRTIFRRAGMALLAPGHRRPMPVQRAALALALFDVVRLPPSDYPSTWQHLSAN</sequence>
<gene>
    <name evidence="3" type="ORF">pqer_cds_626</name>
</gene>
<reference evidence="3" key="1">
    <citation type="journal article" date="2018" name="Nat. Commun.">
        <title>Diversity and evolution of the emerging Pandoraviridae family.</title>
        <authorList>
            <person name="Legendre M."/>
            <person name="Fabre E."/>
            <person name="Poirot O."/>
            <person name="Jeudy S."/>
            <person name="Lartigue A."/>
            <person name="Alempic J.M."/>
            <person name="Beucher L."/>
            <person name="Philippe N."/>
            <person name="Bertaux L."/>
            <person name="Christo-Foroux E."/>
            <person name="Labadie K."/>
            <person name="Coute Y."/>
            <person name="Abergel C."/>
            <person name="Claverie J.M."/>
        </authorList>
    </citation>
    <scope>NUCLEOTIDE SEQUENCE [LARGE SCALE GENOMIC DNA]</scope>
    <source>
        <strain evidence="3">Quercus</strain>
    </source>
</reference>
<protein>
    <recommendedName>
        <fullName evidence="2">DUF5867 domain-containing protein</fullName>
    </recommendedName>
</protein>
<dbReference type="RefSeq" id="YP_009483317.1">
    <property type="nucleotide sequence ID" value="NC_037667.1"/>
</dbReference>
<feature type="domain" description="DUF5867" evidence="2">
    <location>
        <begin position="251"/>
        <end position="527"/>
    </location>
</feature>
<evidence type="ECO:0000256" key="1">
    <source>
        <dbReference type="SAM" id="MobiDB-lite"/>
    </source>
</evidence>
<proteinExistence type="predicted"/>
<evidence type="ECO:0000259" key="2">
    <source>
        <dbReference type="Pfam" id="PF19185"/>
    </source>
</evidence>
<feature type="region of interest" description="Disordered" evidence="1">
    <location>
        <begin position="1"/>
        <end position="27"/>
    </location>
</feature>
<dbReference type="InterPro" id="IPR043841">
    <property type="entry name" value="DUF5867"/>
</dbReference>
<dbReference type="KEGG" id="vg:36844189"/>
<name>A0A2U7U9C5_9VIRU</name>